<evidence type="ECO:0000313" key="2">
    <source>
        <dbReference type="EMBL" id="MBK1629995.1"/>
    </source>
</evidence>
<sequence length="204" mass="21156">MQHSISRKALTKVCAVLSTLGTLSLLSGPTAAALLSIDFSDGTGNNLTSFQKSAGGIQATFSNPIDSGTNVFDVNIQGLGIGSNQFARSFDVMFDTVIELVSYQIAASPTGTDLSFSLVGPGVSSANNDATTAGLVDFSDQPLLLQADQAYSVTASFTGAPNTARITTWNFREAEAPAPTTLALLLAGLGTAAFSTKVRRRRPT</sequence>
<gene>
    <name evidence="2" type="ORF">CKO31_04400</name>
</gene>
<dbReference type="RefSeq" id="WP_200234400.1">
    <property type="nucleotide sequence ID" value="NZ_NRRV01000007.1"/>
</dbReference>
<feature type="signal peptide" evidence="1">
    <location>
        <begin position="1"/>
        <end position="32"/>
    </location>
</feature>
<protein>
    <recommendedName>
        <fullName evidence="4">PEP-CTERM sorting domain-containing protein</fullName>
    </recommendedName>
</protein>
<dbReference type="NCBIfam" id="TIGR02595">
    <property type="entry name" value="PEP_CTERM"/>
    <property type="match status" value="1"/>
</dbReference>
<accession>A0ABS1CDQ2</accession>
<organism evidence="2 3">
    <name type="scientific">Thiohalocapsa halophila</name>
    <dbReference type="NCBI Taxonomy" id="69359"/>
    <lineage>
        <taxon>Bacteria</taxon>
        <taxon>Pseudomonadati</taxon>
        <taxon>Pseudomonadota</taxon>
        <taxon>Gammaproteobacteria</taxon>
        <taxon>Chromatiales</taxon>
        <taxon>Chromatiaceae</taxon>
        <taxon>Thiohalocapsa</taxon>
    </lineage>
</organism>
<evidence type="ECO:0008006" key="4">
    <source>
        <dbReference type="Google" id="ProtNLM"/>
    </source>
</evidence>
<proteinExistence type="predicted"/>
<keyword evidence="1" id="KW-0732">Signal</keyword>
<reference evidence="2 3" key="1">
    <citation type="journal article" date="2020" name="Microorganisms">
        <title>Osmotic Adaptation and Compatible Solute Biosynthesis of Phototrophic Bacteria as Revealed from Genome Analyses.</title>
        <authorList>
            <person name="Imhoff J.F."/>
            <person name="Rahn T."/>
            <person name="Kunzel S."/>
            <person name="Keller A."/>
            <person name="Neulinger S.C."/>
        </authorList>
    </citation>
    <scope>NUCLEOTIDE SEQUENCE [LARGE SCALE GENOMIC DNA]</scope>
    <source>
        <strain evidence="2 3">DSM 6210</strain>
    </source>
</reference>
<keyword evidence="3" id="KW-1185">Reference proteome</keyword>
<dbReference type="EMBL" id="NRRV01000007">
    <property type="protein sequence ID" value="MBK1629995.1"/>
    <property type="molecule type" value="Genomic_DNA"/>
</dbReference>
<dbReference type="InterPro" id="IPR013424">
    <property type="entry name" value="Ice-binding_C"/>
</dbReference>
<evidence type="ECO:0000256" key="1">
    <source>
        <dbReference type="SAM" id="SignalP"/>
    </source>
</evidence>
<dbReference type="Proteomes" id="UP000748752">
    <property type="component" value="Unassembled WGS sequence"/>
</dbReference>
<name>A0ABS1CDQ2_9GAMM</name>
<feature type="chain" id="PRO_5046776998" description="PEP-CTERM sorting domain-containing protein" evidence="1">
    <location>
        <begin position="33"/>
        <end position="204"/>
    </location>
</feature>
<evidence type="ECO:0000313" key="3">
    <source>
        <dbReference type="Proteomes" id="UP000748752"/>
    </source>
</evidence>
<comment type="caution">
    <text evidence="2">The sequence shown here is derived from an EMBL/GenBank/DDBJ whole genome shotgun (WGS) entry which is preliminary data.</text>
</comment>